<comment type="caution">
    <text evidence="2">The sequence shown here is derived from an EMBL/GenBank/DDBJ whole genome shotgun (WGS) entry which is preliminary data.</text>
</comment>
<dbReference type="RefSeq" id="WP_220143168.1">
    <property type="nucleotide sequence ID" value="NZ_JAHXZI010000003.1"/>
</dbReference>
<organism evidence="2 3">
    <name type="scientific">Actinoplanes hulinensis</name>
    <dbReference type="NCBI Taxonomy" id="1144547"/>
    <lineage>
        <taxon>Bacteria</taxon>
        <taxon>Bacillati</taxon>
        <taxon>Actinomycetota</taxon>
        <taxon>Actinomycetes</taxon>
        <taxon>Micromonosporales</taxon>
        <taxon>Micromonosporaceae</taxon>
        <taxon>Actinoplanes</taxon>
    </lineage>
</organism>
<protein>
    <recommendedName>
        <fullName evidence="4">Ankyrin repeat domain-containing protein</fullName>
    </recommendedName>
</protein>
<evidence type="ECO:0000313" key="3">
    <source>
        <dbReference type="Proteomes" id="UP001519863"/>
    </source>
</evidence>
<dbReference type="InterPro" id="IPR036770">
    <property type="entry name" value="Ankyrin_rpt-contain_sf"/>
</dbReference>
<gene>
    <name evidence="2" type="ORF">KZ829_07855</name>
</gene>
<dbReference type="Gene3D" id="1.25.40.20">
    <property type="entry name" value="Ankyrin repeat-containing domain"/>
    <property type="match status" value="1"/>
</dbReference>
<evidence type="ECO:0008006" key="4">
    <source>
        <dbReference type="Google" id="ProtNLM"/>
    </source>
</evidence>
<dbReference type="SUPFAM" id="SSF48403">
    <property type="entry name" value="Ankyrin repeat"/>
    <property type="match status" value="1"/>
</dbReference>
<evidence type="ECO:0000313" key="2">
    <source>
        <dbReference type="EMBL" id="MBW6433657.1"/>
    </source>
</evidence>
<reference evidence="2 3" key="1">
    <citation type="journal article" date="2013" name="Antonie Van Leeuwenhoek">
        <title>Actinoplanes hulinensis sp. nov., a novel actinomycete isolated from soybean root (Glycine max (L.) Merr).</title>
        <authorList>
            <person name="Shen Y."/>
            <person name="Liu C."/>
            <person name="Wang X."/>
            <person name="Zhao J."/>
            <person name="Jia F."/>
            <person name="Zhang Y."/>
            <person name="Wang L."/>
            <person name="Yang D."/>
            <person name="Xiang W."/>
        </authorList>
    </citation>
    <scope>NUCLEOTIDE SEQUENCE [LARGE SCALE GENOMIC DNA]</scope>
    <source>
        <strain evidence="2 3">NEAU-M9</strain>
    </source>
</reference>
<proteinExistence type="predicted"/>
<keyword evidence="3" id="KW-1185">Reference proteome</keyword>
<dbReference type="InterPro" id="IPR002110">
    <property type="entry name" value="Ankyrin_rpt"/>
</dbReference>
<accession>A0ABS7AY89</accession>
<feature type="repeat" description="ANK" evidence="1">
    <location>
        <begin position="474"/>
        <end position="506"/>
    </location>
</feature>
<dbReference type="EMBL" id="JAHXZI010000003">
    <property type="protein sequence ID" value="MBW6433657.1"/>
    <property type="molecule type" value="Genomic_DNA"/>
</dbReference>
<evidence type="ECO:0000256" key="1">
    <source>
        <dbReference type="PROSITE-ProRule" id="PRU00023"/>
    </source>
</evidence>
<dbReference type="PROSITE" id="PS50088">
    <property type="entry name" value="ANK_REPEAT"/>
    <property type="match status" value="1"/>
</dbReference>
<name>A0ABS7AY89_9ACTN</name>
<dbReference type="Proteomes" id="UP001519863">
    <property type="component" value="Unassembled WGS sequence"/>
</dbReference>
<sequence>MTDLPQWRRIRAYGVPERMIEECAAARAKGDWQAACLAGEIDVVPGPERLPEELLAGFAPDLVRWHLPRALGGHTTLATGIEYVLAPDGPVGPDTVVLRLTAPASVLGSQRLRLGAARMGDLDEPRVVRLAPWQWDARQAGELRAAVGGDERRVPRFGPDGDRLPRAELGLRTDRPGQAERVLLDRGTPTAWDAAGIVVDGDFTDPYFGRAVDRLRRTAAAIDPLRLRIEVRRLAEQFGKPSWALWYDRSRALRIDVDGNAVRATAVEANWWEQSAPIRLLPRLHPALLRSPVDLDLVWNGLLTPFQLHPLVRSALFPATGAAPFPWPTSPGAASLTSSLLSPRRDSSSSAPLGAGSLLLPRGGAASHSSVSRVEAARVRCGGRWHVVESRDGRLRLLAHDDAERRRERAMRAFGGVVTGCFAVERAWTGDAGRLPRRLHAVRDDLWLRMVHGGSRVVFELLDAGMDPGLRDGRGRGLMHLLRSFDHERLLPRLLAAGADVDALDREGNTPLATGVALGWPLDLIKALVAAGANPGCRAYNYKDLTLLEAVDFQDQMRSEPRPAEALAVISFLRRNVGSPVAES</sequence>
<keyword evidence="1" id="KW-0040">ANK repeat</keyword>